<dbReference type="PANTHER" id="PTHR30388:SF6">
    <property type="entry name" value="XANTHINE DEHYDROGENASE SUBUNIT A-RELATED"/>
    <property type="match status" value="1"/>
</dbReference>
<protein>
    <submittedName>
        <fullName evidence="3">Xanthine dehydrogenase</fullName>
    </submittedName>
</protein>
<dbReference type="PANTHER" id="PTHR30388">
    <property type="entry name" value="ALDEHYDE OXIDOREDUCTASE MOLYBDENUM COFACTOR ASSEMBLY PROTEIN"/>
    <property type="match status" value="1"/>
</dbReference>
<evidence type="ECO:0000313" key="4">
    <source>
        <dbReference type="Proteomes" id="UP000266489"/>
    </source>
</evidence>
<feature type="domain" description="XdhC Rossmann" evidence="2">
    <location>
        <begin position="108"/>
        <end position="252"/>
    </location>
</feature>
<comment type="caution">
    <text evidence="3">The sequence shown here is derived from an EMBL/GenBank/DDBJ whole genome shotgun (WGS) entry which is preliminary data.</text>
</comment>
<dbReference type="AlphaFoldDB" id="A0A398DW22"/>
<reference evidence="3 4" key="1">
    <citation type="submission" date="2018-09" db="EMBL/GenBank/DDBJ databases">
        <title>Discovery and Ecogenomic Context for Candidatus Cryosericales, a Global Caldiserica Order Active in Thawing Permafrost.</title>
        <authorList>
            <person name="Martinez M.A."/>
            <person name="Woodcroft B.J."/>
            <person name="Ignacio Espinoza J.C."/>
            <person name="Zayed A."/>
            <person name="Singleton C.M."/>
            <person name="Boyd J."/>
            <person name="Li Y.-F."/>
            <person name="Purvine S."/>
            <person name="Maughan H."/>
            <person name="Hodgkins S.B."/>
            <person name="Anderson D."/>
            <person name="Sederholm M."/>
            <person name="Temperton B."/>
            <person name="Saleska S.R."/>
            <person name="Tyson G.W."/>
            <person name="Rich V.I."/>
        </authorList>
    </citation>
    <scope>NUCLEOTIDE SEQUENCE [LARGE SCALE GENOMIC DNA]</scope>
    <source>
        <strain evidence="3 4">SMC5</strain>
    </source>
</reference>
<proteinExistence type="predicted"/>
<dbReference type="Proteomes" id="UP000266489">
    <property type="component" value="Unassembled WGS sequence"/>
</dbReference>
<dbReference type="InterPro" id="IPR003777">
    <property type="entry name" value="XdhC_CoxI"/>
</dbReference>
<dbReference type="EMBL" id="QXIU01000022">
    <property type="protein sequence ID" value="RIE15494.1"/>
    <property type="molecule type" value="Genomic_DNA"/>
</dbReference>
<accession>A0A398DW22</accession>
<dbReference type="InterPro" id="IPR027051">
    <property type="entry name" value="XdhC_Rossmann_dom"/>
</dbReference>
<name>A0A398DW22_9BACT</name>
<dbReference type="OrthoDB" id="9773039at2"/>
<dbReference type="Gene3D" id="3.40.50.720">
    <property type="entry name" value="NAD(P)-binding Rossmann-like Domain"/>
    <property type="match status" value="1"/>
</dbReference>
<evidence type="ECO:0000313" key="3">
    <source>
        <dbReference type="EMBL" id="RIE15494.1"/>
    </source>
</evidence>
<feature type="domain" description="XdhC- CoxI" evidence="1">
    <location>
        <begin position="13"/>
        <end position="78"/>
    </location>
</feature>
<gene>
    <name evidence="3" type="ORF">SMC5_00885</name>
</gene>
<dbReference type="RefSeq" id="WP_119119212.1">
    <property type="nucleotide sequence ID" value="NZ_QXIU01000022.1"/>
</dbReference>
<dbReference type="Pfam" id="PF13478">
    <property type="entry name" value="XdhC_C"/>
    <property type="match status" value="1"/>
</dbReference>
<organism evidence="3 4">
    <name type="scientific">Candidatus Cryosericum odellii</name>
    <dbReference type="NCBI Taxonomy" id="2290917"/>
    <lineage>
        <taxon>Bacteria</taxon>
        <taxon>Pseudomonadati</taxon>
        <taxon>Caldisericota/Cryosericota group</taxon>
        <taxon>Candidatus Cryosericota</taxon>
        <taxon>Candidatus Cryosericia</taxon>
        <taxon>Candidatus Cryosericales</taxon>
        <taxon>Candidatus Cryosericaceae</taxon>
        <taxon>Candidatus Cryosericum</taxon>
    </lineage>
</organism>
<evidence type="ECO:0000259" key="2">
    <source>
        <dbReference type="Pfam" id="PF13478"/>
    </source>
</evidence>
<dbReference type="Pfam" id="PF02625">
    <property type="entry name" value="XdhC_CoxI"/>
    <property type="match status" value="1"/>
</dbReference>
<dbReference type="InterPro" id="IPR052698">
    <property type="entry name" value="MoCofactor_Util/Proc"/>
</dbReference>
<sequence length="279" mass="30331">MDSIYQYIAKLEQEGREFAICTVINAQGSSPGRTNFKMVVLPDGAQRGTVGGGKLELTVLGAARDAIAEGKSRVVSFDLSQNGEDSLGMLCGGQVTLYIEYVGSRPLLYIYGAGHVGRFLATFASLVGFEVTVLDDRPDFATPARFPDAHHFLTGEFVELVQTTAYGSQGYHVILTDRHVSDERVLQALLERKVDNRYIGMIGSRSKTLEVFRRLVAAGVGREDLARVYAPVGIDHGGQTAEEIALAICVELVAVRHDHTLADSMKNRANIIGLLESRS</sequence>
<evidence type="ECO:0000259" key="1">
    <source>
        <dbReference type="Pfam" id="PF02625"/>
    </source>
</evidence>